<dbReference type="EMBL" id="LAZR01002118">
    <property type="protein sequence ID" value="KKN34240.1"/>
    <property type="molecule type" value="Genomic_DNA"/>
</dbReference>
<evidence type="ECO:0000313" key="1">
    <source>
        <dbReference type="EMBL" id="KKN34240.1"/>
    </source>
</evidence>
<accession>A0A0F9PR48</accession>
<name>A0A0F9PR48_9ZZZZ</name>
<dbReference type="AlphaFoldDB" id="A0A0F9PR48"/>
<reference evidence="1" key="1">
    <citation type="journal article" date="2015" name="Nature">
        <title>Complex archaea that bridge the gap between prokaryotes and eukaryotes.</title>
        <authorList>
            <person name="Spang A."/>
            <person name="Saw J.H."/>
            <person name="Jorgensen S.L."/>
            <person name="Zaremba-Niedzwiedzka K."/>
            <person name="Martijn J."/>
            <person name="Lind A.E."/>
            <person name="van Eijk R."/>
            <person name="Schleper C."/>
            <person name="Guy L."/>
            <person name="Ettema T.J."/>
        </authorList>
    </citation>
    <scope>NUCLEOTIDE SEQUENCE</scope>
</reference>
<proteinExistence type="predicted"/>
<comment type="caution">
    <text evidence="1">The sequence shown here is derived from an EMBL/GenBank/DDBJ whole genome shotgun (WGS) entry which is preliminary data.</text>
</comment>
<gene>
    <name evidence="1" type="ORF">LCGC14_0795890</name>
</gene>
<protein>
    <submittedName>
        <fullName evidence="1">Uncharacterized protein</fullName>
    </submittedName>
</protein>
<organism evidence="1">
    <name type="scientific">marine sediment metagenome</name>
    <dbReference type="NCBI Taxonomy" id="412755"/>
    <lineage>
        <taxon>unclassified sequences</taxon>
        <taxon>metagenomes</taxon>
        <taxon>ecological metagenomes</taxon>
    </lineage>
</organism>
<sequence>MELKRVLLRLHAVEYESIQNVRKIFMNQIRDILRKIDMGIDFNEVEEKKEDKTFDTKYADAKLLPLAKRLIEEGRVTEEEGKYIYEFFNSTVPSIKQLERSFKKNLGKLVKNEAIYTEFLDKVRGIDKVLSAKLIKEIGYCDEVPDTVSKLWAYAGQSVVNGVAQKRIKGQSISYNPRLKSLVWMVSKGMLIHNQGYYRQVYDTEKEKQLNREYEEGILHEKYPQKKSNDKYIYPETATKLILGHAHNRALRKMRKIFLDHYWHCARELMGLPAKKNYVEGVLLHDNIVTWKKALEMEGTLPPKLKEKKATENKKTKS</sequence>